<dbReference type="PANTHER" id="PTHR12526:SF630">
    <property type="entry name" value="GLYCOSYLTRANSFERASE"/>
    <property type="match status" value="1"/>
</dbReference>
<keyword evidence="2" id="KW-0808">Transferase</keyword>
<proteinExistence type="predicted"/>
<dbReference type="Pfam" id="PF00534">
    <property type="entry name" value="Glycos_transf_1"/>
    <property type="match status" value="1"/>
</dbReference>
<dbReference type="PANTHER" id="PTHR12526">
    <property type="entry name" value="GLYCOSYLTRANSFERASE"/>
    <property type="match status" value="1"/>
</dbReference>
<dbReference type="InterPro" id="IPR001296">
    <property type="entry name" value="Glyco_trans_1"/>
</dbReference>
<dbReference type="Proteomes" id="UP000274117">
    <property type="component" value="Unassembled WGS sequence"/>
</dbReference>
<gene>
    <name evidence="2" type="ORF">EI998_03270</name>
</gene>
<name>A0A3R8SAM6_STRSU</name>
<evidence type="ECO:0000313" key="3">
    <source>
        <dbReference type="Proteomes" id="UP000274117"/>
    </source>
</evidence>
<comment type="caution">
    <text evidence="2">The sequence shown here is derived from an EMBL/GenBank/DDBJ whole genome shotgun (WGS) entry which is preliminary data.</text>
</comment>
<protein>
    <submittedName>
        <fullName evidence="2">Glycosyltransferase</fullName>
    </submittedName>
</protein>
<feature type="domain" description="Glycosyl transferase family 1" evidence="1">
    <location>
        <begin position="216"/>
        <end position="367"/>
    </location>
</feature>
<accession>A0A3R8SAM6</accession>
<dbReference type="SUPFAM" id="SSF53756">
    <property type="entry name" value="UDP-Glycosyltransferase/glycogen phosphorylase"/>
    <property type="match status" value="1"/>
</dbReference>
<reference evidence="2 3" key="2">
    <citation type="submission" date="2018-12" db="EMBL/GenBank/DDBJ databases">
        <title>Whole-genome sequences of fifteen clinical Streptococcus suis strains isolated from pigs between 2006 and 2018.</title>
        <authorList>
            <person name="Stevens M.J.A."/>
            <person name="Cernela N."/>
            <person name="Spoerry Serrano N."/>
            <person name="Schmitt S."/>
            <person name="Schrenzel J."/>
            <person name="Stephan R."/>
        </authorList>
    </citation>
    <scope>NUCLEOTIDE SEQUENCE [LARGE SCALE GENOMIC DNA]</scope>
    <source>
        <strain evidence="2 3">PP422</strain>
    </source>
</reference>
<reference evidence="2 3" key="1">
    <citation type="submission" date="2018-11" db="EMBL/GenBank/DDBJ databases">
        <authorList>
            <person name="Stevens M.J."/>
            <person name="Cernela N."/>
            <person name="Spoerry Serrano N."/>
            <person name="Schmitt S."/>
            <person name="Schrenzel J."/>
            <person name="Stephan R."/>
        </authorList>
    </citation>
    <scope>NUCLEOTIDE SEQUENCE [LARGE SCALE GENOMIC DNA]</scope>
    <source>
        <strain evidence="2 3">PP422</strain>
    </source>
</reference>
<evidence type="ECO:0000313" key="2">
    <source>
        <dbReference type="EMBL" id="RRR54307.1"/>
    </source>
</evidence>
<dbReference type="AlphaFoldDB" id="A0A3R8SAM6"/>
<dbReference type="EMBL" id="RSDO01000004">
    <property type="protein sequence ID" value="RRR54307.1"/>
    <property type="molecule type" value="Genomic_DNA"/>
</dbReference>
<dbReference type="Gene3D" id="3.40.50.2000">
    <property type="entry name" value="Glycogen Phosphorylase B"/>
    <property type="match status" value="2"/>
</dbReference>
<evidence type="ECO:0000259" key="1">
    <source>
        <dbReference type="Pfam" id="PF00534"/>
    </source>
</evidence>
<dbReference type="CDD" id="cd03801">
    <property type="entry name" value="GT4_PimA-like"/>
    <property type="match status" value="1"/>
</dbReference>
<dbReference type="GO" id="GO:0016757">
    <property type="term" value="F:glycosyltransferase activity"/>
    <property type="evidence" value="ECO:0007669"/>
    <property type="project" value="InterPro"/>
</dbReference>
<sequence length="400" mass="45653">MKKVLVISDAHIEKLPDNTYWCRTAVHGYDFWTRYLRVFEKVIVVARVKAVSEIDKSLYNRADGIGVEIRELPFIRGMKGYLTNYSEMSKSISKLIGDEDCAIFRMPSIPAFMLLRHYKRTGKPYAFEIVADPMDAYSENKVAQFIFTRLLKRETVKANGVSYVTKYFLQGRYPSYSILHGKDSEHFDSYYSSINLDKSFFSEPRIFNEPLRTLNIIHVASAINSDIKGHTTLLKVIKELRDDNVKVNLTCVGDGDKRAYYEQMAIDFGIANNVKFTGLFSSKTDLREELLNSDLFVFPTKAEGLPRAVIEAMAVSLPCISTPVNGIPELLDSEYLFDPLDVTGISNKIKQLIDNPIELTKMSSQNYSTAKLYINSILEDRRNKFYGSLSSMIKENDDNE</sequence>
<organism evidence="2 3">
    <name type="scientific">Streptococcus suis</name>
    <dbReference type="NCBI Taxonomy" id="1307"/>
    <lineage>
        <taxon>Bacteria</taxon>
        <taxon>Bacillati</taxon>
        <taxon>Bacillota</taxon>
        <taxon>Bacilli</taxon>
        <taxon>Lactobacillales</taxon>
        <taxon>Streptococcaceae</taxon>
        <taxon>Streptococcus</taxon>
    </lineage>
</organism>